<dbReference type="Proteomes" id="UP000283895">
    <property type="component" value="Unassembled WGS sequence"/>
</dbReference>
<evidence type="ECO:0000313" key="2">
    <source>
        <dbReference type="EMBL" id="ROV96534.1"/>
    </source>
</evidence>
<proteinExistence type="predicted"/>
<dbReference type="AlphaFoldDB" id="A0A423VZV4"/>
<dbReference type="InterPro" id="IPR004843">
    <property type="entry name" value="Calcineurin-like_PHP"/>
</dbReference>
<organism evidence="2 3">
    <name type="scientific">Cytospora schulzeri</name>
    <dbReference type="NCBI Taxonomy" id="448051"/>
    <lineage>
        <taxon>Eukaryota</taxon>
        <taxon>Fungi</taxon>
        <taxon>Dikarya</taxon>
        <taxon>Ascomycota</taxon>
        <taxon>Pezizomycotina</taxon>
        <taxon>Sordariomycetes</taxon>
        <taxon>Sordariomycetidae</taxon>
        <taxon>Diaporthales</taxon>
        <taxon>Cytosporaceae</taxon>
        <taxon>Cytospora</taxon>
    </lineage>
</organism>
<dbReference type="EMBL" id="LKEA01000032">
    <property type="protein sequence ID" value="ROV96534.1"/>
    <property type="molecule type" value="Genomic_DNA"/>
</dbReference>
<evidence type="ECO:0000313" key="3">
    <source>
        <dbReference type="Proteomes" id="UP000283895"/>
    </source>
</evidence>
<dbReference type="SUPFAM" id="SSF56300">
    <property type="entry name" value="Metallo-dependent phosphatases"/>
    <property type="match status" value="1"/>
</dbReference>
<gene>
    <name evidence="2" type="ORF">VMCG_07779</name>
</gene>
<keyword evidence="3" id="KW-1185">Reference proteome</keyword>
<dbReference type="GO" id="GO:0016787">
    <property type="term" value="F:hydrolase activity"/>
    <property type="evidence" value="ECO:0007669"/>
    <property type="project" value="InterPro"/>
</dbReference>
<dbReference type="OrthoDB" id="550558at2759"/>
<accession>A0A423VZV4</accession>
<dbReference type="PANTHER" id="PTHR37844:SF2">
    <property type="entry name" value="SER_THR PROTEIN PHOSPHATASE SUPERFAMILY (AFU_ORTHOLOGUE AFUA_1G14840)"/>
    <property type="match status" value="1"/>
</dbReference>
<comment type="caution">
    <text evidence="2">The sequence shown here is derived from an EMBL/GenBank/DDBJ whole genome shotgun (WGS) entry which is preliminary data.</text>
</comment>
<dbReference type="InterPro" id="IPR029052">
    <property type="entry name" value="Metallo-depent_PP-like"/>
</dbReference>
<feature type="domain" description="Calcineurin-like phosphoesterase" evidence="1">
    <location>
        <begin position="8"/>
        <end position="228"/>
    </location>
</feature>
<evidence type="ECO:0000259" key="1">
    <source>
        <dbReference type="Pfam" id="PF00149"/>
    </source>
</evidence>
<dbReference type="Pfam" id="PF00149">
    <property type="entry name" value="Metallophos"/>
    <property type="match status" value="1"/>
</dbReference>
<dbReference type="PANTHER" id="PTHR37844">
    <property type="entry name" value="SER/THR PROTEIN PHOSPHATASE SUPERFAMILY (AFU_ORTHOLOGUE AFUA_1G14840)"/>
    <property type="match status" value="1"/>
</dbReference>
<protein>
    <recommendedName>
        <fullName evidence="1">Calcineurin-like phosphoesterase domain-containing protein</fullName>
    </recommendedName>
</protein>
<reference evidence="2 3" key="1">
    <citation type="submission" date="2015-09" db="EMBL/GenBank/DDBJ databases">
        <title>Host preference determinants of Valsa canker pathogens revealed by comparative genomics.</title>
        <authorList>
            <person name="Yin Z."/>
            <person name="Huang L."/>
        </authorList>
    </citation>
    <scope>NUCLEOTIDE SEQUENCE [LARGE SCALE GENOMIC DNA]</scope>
    <source>
        <strain evidence="2 3">03-1</strain>
    </source>
</reference>
<name>A0A423VZV4_9PEZI</name>
<sequence>MASSSFQILSDLHLETHGSYDFAFQQTSPNLALIGDIGQAADDGVFVFIEKQVKRYWNVVLILGNHEPYGTTWDMAKSRIHAFEARMSSLRASSTIGRFLFLDQGRWDVNDTLTILGCTLFSKILSEQIVEVANRLNDFQKIKDWDIEDYVAAHQSDLKWLNDQVRTISITEPQRQIAIFSHYSPTVDNRAVDPRHQYSPVSSGFATDLGREECWRNKNVIFWAFGHTRYNCDFMDEHGKRVAANQKGYKTALEADCDVKKVYYIGRETGSGLLIVRNPVLCRDPALHLVREDALDHLVVPTAIFCLHLVVPDAWVHEAAGHLLLRISVYIEHIYDYLDAVKEPGFEESLPPKVRGFHFDRLNGLDAGEWPFIPFQKQYMAKLDGKEDETSKKSDAE</sequence>